<name>A0A2G9C5C5_9BURK</name>
<dbReference type="Proteomes" id="UP000231501">
    <property type="component" value="Unassembled WGS sequence"/>
</dbReference>
<comment type="caution">
    <text evidence="1">The sequence shown here is derived from an EMBL/GenBank/DDBJ whole genome shotgun (WGS) entry which is preliminary data.</text>
</comment>
<evidence type="ECO:0000313" key="1">
    <source>
        <dbReference type="EMBL" id="PIM51598.1"/>
    </source>
</evidence>
<dbReference type="AlphaFoldDB" id="A0A2G9C5C5"/>
<sequence length="249" mass="27075">MTDTPMADEFGDSIDVENAQRLGELLAVLAGQADPDAPAITLDTLDGYLTALRVGPSDAAPIQAMDALFGEDWPAGLDEEDLTDAFMEALHVRWNEIGDSLEPQPLLEAPEQMHLTPLISEFDEETKAELVAQGAVTAELLERMPAPGAMWAQGFLQAVEDTHAWTLPAGDGADDLQLMLEAIEAVTLAPDSTPRAAYIEKAYEEPDNIDQNALIDDMLFTVQDLRLFWMQQRVLKDAISGLAGDDSTH</sequence>
<dbReference type="RefSeq" id="WP_099863161.1">
    <property type="nucleotide sequence ID" value="NZ_PEOG01000059.1"/>
</dbReference>
<evidence type="ECO:0008006" key="3">
    <source>
        <dbReference type="Google" id="ProtNLM"/>
    </source>
</evidence>
<protein>
    <recommendedName>
        <fullName evidence="3">YecA family protein</fullName>
    </recommendedName>
</protein>
<accession>A0A2G9C5C5</accession>
<dbReference type="Pfam" id="PF03695">
    <property type="entry name" value="UPF0149"/>
    <property type="match status" value="1"/>
</dbReference>
<dbReference type="OrthoDB" id="570299at2"/>
<keyword evidence="2" id="KW-1185">Reference proteome</keyword>
<dbReference type="InterPro" id="IPR011978">
    <property type="entry name" value="YgfB-like"/>
</dbReference>
<proteinExistence type="predicted"/>
<gene>
    <name evidence="1" type="ORF">CS062_19080</name>
</gene>
<reference evidence="1 2" key="1">
    <citation type="submission" date="2017-11" db="EMBL/GenBank/DDBJ databases">
        <title>Draft genome sequence of Mitsuaria sp. HWN-4.</title>
        <authorList>
            <person name="Gundlapally S.R."/>
        </authorList>
    </citation>
    <scope>NUCLEOTIDE SEQUENCE [LARGE SCALE GENOMIC DNA]</scope>
    <source>
        <strain evidence="1 2">HWN-4</strain>
    </source>
</reference>
<organism evidence="1 2">
    <name type="scientific">Roseateles chitinivorans</name>
    <dbReference type="NCBI Taxonomy" id="2917965"/>
    <lineage>
        <taxon>Bacteria</taxon>
        <taxon>Pseudomonadati</taxon>
        <taxon>Pseudomonadota</taxon>
        <taxon>Betaproteobacteria</taxon>
        <taxon>Burkholderiales</taxon>
        <taxon>Sphaerotilaceae</taxon>
        <taxon>Roseateles</taxon>
    </lineage>
</organism>
<evidence type="ECO:0000313" key="2">
    <source>
        <dbReference type="Proteomes" id="UP000231501"/>
    </source>
</evidence>
<dbReference type="EMBL" id="PEOG01000059">
    <property type="protein sequence ID" value="PIM51598.1"/>
    <property type="molecule type" value="Genomic_DNA"/>
</dbReference>